<organism evidence="1">
    <name type="scientific">Tanacetum cinerariifolium</name>
    <name type="common">Dalmatian daisy</name>
    <name type="synonym">Chrysanthemum cinerariifolium</name>
    <dbReference type="NCBI Taxonomy" id="118510"/>
    <lineage>
        <taxon>Eukaryota</taxon>
        <taxon>Viridiplantae</taxon>
        <taxon>Streptophyta</taxon>
        <taxon>Embryophyta</taxon>
        <taxon>Tracheophyta</taxon>
        <taxon>Spermatophyta</taxon>
        <taxon>Magnoliopsida</taxon>
        <taxon>eudicotyledons</taxon>
        <taxon>Gunneridae</taxon>
        <taxon>Pentapetalae</taxon>
        <taxon>asterids</taxon>
        <taxon>campanulids</taxon>
        <taxon>Asterales</taxon>
        <taxon>Asteraceae</taxon>
        <taxon>Asteroideae</taxon>
        <taxon>Anthemideae</taxon>
        <taxon>Anthemidinae</taxon>
        <taxon>Tanacetum</taxon>
    </lineage>
</organism>
<proteinExistence type="predicted"/>
<dbReference type="EMBL" id="BKCJ010136093">
    <property type="protein sequence ID" value="GEX87718.1"/>
    <property type="molecule type" value="Genomic_DNA"/>
</dbReference>
<protein>
    <submittedName>
        <fullName evidence="1">Ribonuclease H-like domain-containing protein</fullName>
    </submittedName>
</protein>
<evidence type="ECO:0000313" key="1">
    <source>
        <dbReference type="EMBL" id="GEX87718.1"/>
    </source>
</evidence>
<accession>A0A699HCV7</accession>
<reference evidence="1" key="1">
    <citation type="journal article" date="2019" name="Sci. Rep.">
        <title>Draft genome of Tanacetum cinerariifolium, the natural source of mosquito coil.</title>
        <authorList>
            <person name="Yamashiro T."/>
            <person name="Shiraishi A."/>
            <person name="Satake H."/>
            <person name="Nakayama K."/>
        </authorList>
    </citation>
    <scope>NUCLEOTIDE SEQUENCE</scope>
</reference>
<dbReference type="PANTHER" id="PTHR11439:SF524">
    <property type="entry name" value="RNA-DIRECTED DNA POLYMERASE, PROTEIN KINASE RLK-PELLE-DLSV FAMILY"/>
    <property type="match status" value="1"/>
</dbReference>
<comment type="caution">
    <text evidence="1">The sequence shown here is derived from an EMBL/GenBank/DDBJ whole genome shotgun (WGS) entry which is preliminary data.</text>
</comment>
<gene>
    <name evidence="1" type="ORF">Tci_359693</name>
</gene>
<dbReference type="PANTHER" id="PTHR11439">
    <property type="entry name" value="GAG-POL-RELATED RETROTRANSPOSON"/>
    <property type="match status" value="1"/>
</dbReference>
<sequence>MSHELDFIIVVAIAHCLSIDMVLRALNYFLGIFANRTPTGLFLSHKKYALQLLERSHMVTCNPSWTPIDTESKLGSEGVPIKDPTLYSSLVEGLQYLTFTRQDLSYAETVDFGLLLYVSATTSLVGYTDADWASCPSTRTSTLEYLGVANVVAETAWVHNLLRELDSALMTATLVCRDNDYLTLYILLRCDSSGDLYPVTKPSTSPIAFLSISASTWHQRLGHPEIETLSLLFLKRNPKLRFDFPYSVSLGHDPDSSEPPNDNTNVVNAPQEPFVVKQDPGKNSSQSPPQINHHCCYGCGDSLEGIFCHQCTCELCGKGAHYGYNCPSRVPFVSNPKPCHNQNVNELPQTLPSFDPTCYYNEGNSFTYDSTSNLDHDSPNVFDPPSQSPLYLCEFCGNDARYGHYCIPQVPFIYPEPCYNQDFNILKIFHDFQQQYLCCENCKDPHEAYQCQPKNEDYYHEQNSCYDPNSFEQLASMCDMVGQYIQKKKEEKQIEEEQAAKVRYWKIPICYDDDDDDEDYTIAITPKQPDNSLIMGDEHLNTVPLMESDEFIKSSVENLVPNPSESKGEHECDAPAYEDFTTFSNILFDADYDFSSSDDQSFYHEDIPKEIYSNPLFDEEIISMKIDPHHFNAESDLIESLLNHDSSIISSFLKLDSLLDEFAGELTLLKSILPEINETNCDPEGETRLIKRFLYDNSYRRPREEFISENSDTAFESFSLFPIPVEDSDYFIEEIDLSFTLDNPMSPGIEEDDYDSERDILILEELLSNDSLSLPENESFHFDIPSSSCPPTKPPDCNSEILNEESPDLLPHLGHEAFQPSTACLMMIYGKNTLILDVPFLHFYPP</sequence>
<dbReference type="AlphaFoldDB" id="A0A699HCV7"/>
<name>A0A699HCV7_TANCI</name>